<dbReference type="EnsemblMetazoa" id="tetur19g02770.1">
    <property type="protein sequence ID" value="tetur19g02770.1"/>
    <property type="gene ID" value="tetur19g02770"/>
</dbReference>
<dbReference type="EMBL" id="CAEY01000424">
    <property type="status" value="NOT_ANNOTATED_CDS"/>
    <property type="molecule type" value="Genomic_DNA"/>
</dbReference>
<keyword evidence="3" id="KW-1185">Reference proteome</keyword>
<organism evidence="2 3">
    <name type="scientific">Tetranychus urticae</name>
    <name type="common">Two-spotted spider mite</name>
    <dbReference type="NCBI Taxonomy" id="32264"/>
    <lineage>
        <taxon>Eukaryota</taxon>
        <taxon>Metazoa</taxon>
        <taxon>Ecdysozoa</taxon>
        <taxon>Arthropoda</taxon>
        <taxon>Chelicerata</taxon>
        <taxon>Arachnida</taxon>
        <taxon>Acari</taxon>
        <taxon>Acariformes</taxon>
        <taxon>Trombidiformes</taxon>
        <taxon>Prostigmata</taxon>
        <taxon>Eleutherengona</taxon>
        <taxon>Raphignathae</taxon>
        <taxon>Tetranychoidea</taxon>
        <taxon>Tetranychidae</taxon>
        <taxon>Tetranychus</taxon>
    </lineage>
</organism>
<evidence type="ECO:0000259" key="1">
    <source>
        <dbReference type="Pfam" id="PF16087"/>
    </source>
</evidence>
<reference evidence="3" key="1">
    <citation type="submission" date="2011-08" db="EMBL/GenBank/DDBJ databases">
        <authorList>
            <person name="Rombauts S."/>
        </authorList>
    </citation>
    <scope>NUCLEOTIDE SEQUENCE</scope>
    <source>
        <strain evidence="3">London</strain>
    </source>
</reference>
<dbReference type="Proteomes" id="UP000015104">
    <property type="component" value="Unassembled WGS sequence"/>
</dbReference>
<proteinExistence type="predicted"/>
<protein>
    <recommendedName>
        <fullName evidence="1">DUF4817 domain-containing protein</fullName>
    </recommendedName>
</protein>
<dbReference type="AlphaFoldDB" id="T1KSD6"/>
<dbReference type="InterPro" id="IPR032135">
    <property type="entry name" value="DUF4817"/>
</dbReference>
<evidence type="ECO:0000313" key="2">
    <source>
        <dbReference type="EnsemblMetazoa" id="tetur19g02770.1"/>
    </source>
</evidence>
<feature type="domain" description="DUF4817" evidence="1">
    <location>
        <begin position="10"/>
        <end position="60"/>
    </location>
</feature>
<dbReference type="Pfam" id="PF16087">
    <property type="entry name" value="DUF4817"/>
    <property type="match status" value="1"/>
</dbReference>
<name>T1KSD6_TETUR</name>
<reference evidence="2" key="2">
    <citation type="submission" date="2015-06" db="UniProtKB">
        <authorList>
            <consortium name="EnsemblMetazoa"/>
        </authorList>
    </citation>
    <scope>IDENTIFICATION</scope>
</reference>
<dbReference type="HOGENOM" id="CLU_2797227_0_0_1"/>
<sequence length="68" mass="7704">MLNADHLNKDHRVWIVITYYKSSSPEEVAVQFAQEFPGIEAPTIDTIQAIFNKFEKTGNIHGDVAPFL</sequence>
<accession>T1KSD6</accession>
<evidence type="ECO:0000313" key="3">
    <source>
        <dbReference type="Proteomes" id="UP000015104"/>
    </source>
</evidence>